<evidence type="ECO:0000313" key="2">
    <source>
        <dbReference type="Proteomes" id="UP001162483"/>
    </source>
</evidence>
<proteinExistence type="predicted"/>
<dbReference type="EMBL" id="CATNWA010003640">
    <property type="protein sequence ID" value="CAI9545880.1"/>
    <property type="molecule type" value="Genomic_DNA"/>
</dbReference>
<name>A0ABN9BEA2_9NEOB</name>
<keyword evidence="2" id="KW-1185">Reference proteome</keyword>
<reference evidence="1" key="1">
    <citation type="submission" date="2023-05" db="EMBL/GenBank/DDBJ databases">
        <authorList>
            <person name="Stuckert A."/>
        </authorList>
    </citation>
    <scope>NUCLEOTIDE SEQUENCE</scope>
</reference>
<comment type="caution">
    <text evidence="1">The sequence shown here is derived from an EMBL/GenBank/DDBJ whole genome shotgun (WGS) entry which is preliminary data.</text>
</comment>
<feature type="non-terminal residue" evidence="1">
    <location>
        <position position="129"/>
    </location>
</feature>
<sequence length="129" mass="14125">MPPIGSDLLLLTWRVTRLFSARCSVPHRPHSYRPGLYDPAPTQPSIHPSGVSRPPHTWLSLRGSPWRIPLPLTGVLSGHDLVLGYSKSIPTIRGPGEQVPWGLDSVRWEHPTSGVLVVPPGGPLHIAFM</sequence>
<organism evidence="1 2">
    <name type="scientific">Staurois parvus</name>
    <dbReference type="NCBI Taxonomy" id="386267"/>
    <lineage>
        <taxon>Eukaryota</taxon>
        <taxon>Metazoa</taxon>
        <taxon>Chordata</taxon>
        <taxon>Craniata</taxon>
        <taxon>Vertebrata</taxon>
        <taxon>Euteleostomi</taxon>
        <taxon>Amphibia</taxon>
        <taxon>Batrachia</taxon>
        <taxon>Anura</taxon>
        <taxon>Neobatrachia</taxon>
        <taxon>Ranoidea</taxon>
        <taxon>Ranidae</taxon>
        <taxon>Staurois</taxon>
    </lineage>
</organism>
<protein>
    <submittedName>
        <fullName evidence="1">Uncharacterized protein</fullName>
    </submittedName>
</protein>
<accession>A0ABN9BEA2</accession>
<dbReference type="Proteomes" id="UP001162483">
    <property type="component" value="Unassembled WGS sequence"/>
</dbReference>
<gene>
    <name evidence="1" type="ORF">SPARVUS_LOCUS2744677</name>
</gene>
<evidence type="ECO:0000313" key="1">
    <source>
        <dbReference type="EMBL" id="CAI9545880.1"/>
    </source>
</evidence>